<dbReference type="InterPro" id="IPR017143">
    <property type="entry name" value="UCP037225"/>
</dbReference>
<protein>
    <recommendedName>
        <fullName evidence="2">CPXCG motif-containing cysteine-rich protein</fullName>
    </recommendedName>
</protein>
<dbReference type="PIRSF" id="PIRSF037225">
    <property type="entry name" value="UCP037225"/>
    <property type="match status" value="1"/>
</dbReference>
<proteinExistence type="predicted"/>
<name>A0A3B0YH17_9ZZZZ</name>
<gene>
    <name evidence="1" type="ORF">MNBD_GAMMA08-1522</name>
</gene>
<sequence>MREPLFSINVQCPYCGEQISVMIEETGEPQQYIEDCQVCCRPINFHIGVGDDQQARLRVFTDDEV</sequence>
<accession>A0A3B0YH17</accession>
<reference evidence="1" key="1">
    <citation type="submission" date="2018-06" db="EMBL/GenBank/DDBJ databases">
        <authorList>
            <person name="Zhirakovskaya E."/>
        </authorList>
    </citation>
    <scope>NUCLEOTIDE SEQUENCE</scope>
</reference>
<dbReference type="Pfam" id="PF14255">
    <property type="entry name" value="Zn_ribbon_21"/>
    <property type="match status" value="1"/>
</dbReference>
<dbReference type="AlphaFoldDB" id="A0A3B0YH17"/>
<evidence type="ECO:0000313" key="1">
    <source>
        <dbReference type="EMBL" id="VAW68114.1"/>
    </source>
</evidence>
<dbReference type="InterPro" id="IPR025990">
    <property type="entry name" value="zinc_ribbon_bacterial"/>
</dbReference>
<dbReference type="EMBL" id="UOFH01000418">
    <property type="protein sequence ID" value="VAW68114.1"/>
    <property type="molecule type" value="Genomic_DNA"/>
</dbReference>
<evidence type="ECO:0008006" key="2">
    <source>
        <dbReference type="Google" id="ProtNLM"/>
    </source>
</evidence>
<organism evidence="1">
    <name type="scientific">hydrothermal vent metagenome</name>
    <dbReference type="NCBI Taxonomy" id="652676"/>
    <lineage>
        <taxon>unclassified sequences</taxon>
        <taxon>metagenomes</taxon>
        <taxon>ecological metagenomes</taxon>
    </lineage>
</organism>